<feature type="transmembrane region" description="Helical" evidence="4">
    <location>
        <begin position="256"/>
        <end position="274"/>
    </location>
</feature>
<keyword evidence="1 4" id="KW-0812">Transmembrane</keyword>
<evidence type="ECO:0000259" key="5">
    <source>
        <dbReference type="PROSITE" id="PS50850"/>
    </source>
</evidence>
<keyword evidence="2 4" id="KW-1133">Transmembrane helix</keyword>
<keyword evidence="7" id="KW-1185">Reference proteome</keyword>
<feature type="transmembrane region" description="Helical" evidence="4">
    <location>
        <begin position="167"/>
        <end position="187"/>
    </location>
</feature>
<dbReference type="AlphaFoldDB" id="A0A9X9X0J9"/>
<feature type="transmembrane region" description="Helical" evidence="4">
    <location>
        <begin position="73"/>
        <end position="95"/>
    </location>
</feature>
<dbReference type="PROSITE" id="PS50850">
    <property type="entry name" value="MFS"/>
    <property type="match status" value="1"/>
</dbReference>
<sequence>MNPALRAGLPILIGAAVMLSLAMGLRQSLGLFMAPATRELGVAVAEFTLAIAVQNLGWGLLQPFTGAAAARWGFRPVLMAGAVAYLAGLAVMALAQGSVALMLGPGLLIGFALACTASGMALAVASRPVPNALRSTALGIVSAAGSVGALIAAPVGQVLAEGWGWRAGVWGFLVLAIAMLPAAWMAGRVDRVPVPPLPPGEAPGMGAALSRAMTHTPFLVMAGAYFVCGLQLVFLTTHLPSYLEICGQDPMLSAKALGTIGGFNVLGSLFFGWAGGRWSKGVLLGGIYLSRSVVLALYFAWPPSEASTLVFAAVIGFLWLGVAPLVSGMVIDMFGMRFQAMIQGIAFMSHQLGSFLGAFGGGVLFDLNGDYVLAWQLGVGMGMLAGVVQLAYALPRTGPRRPAPA</sequence>
<evidence type="ECO:0000313" key="6">
    <source>
        <dbReference type="EMBL" id="MBR0672928.1"/>
    </source>
</evidence>
<feature type="transmembrane region" description="Helical" evidence="4">
    <location>
        <begin position="307"/>
        <end position="330"/>
    </location>
</feature>
<dbReference type="InterPro" id="IPR011701">
    <property type="entry name" value="MFS"/>
</dbReference>
<feature type="domain" description="Major facilitator superfamily (MFS) profile" evidence="5">
    <location>
        <begin position="8"/>
        <end position="398"/>
    </location>
</feature>
<reference evidence="6" key="2">
    <citation type="journal article" date="2021" name="Syst. Appl. Microbiol.">
        <title>Roseomonas hellenica sp. nov., isolated from roots of wild-growing Alkanna tinctoria.</title>
        <authorList>
            <person name="Rat A."/>
            <person name="Naranjo H.D."/>
            <person name="Lebbe L."/>
            <person name="Cnockaert M."/>
            <person name="Krigas N."/>
            <person name="Grigoriadou K."/>
            <person name="Maloupa E."/>
            <person name="Willems A."/>
        </authorList>
    </citation>
    <scope>NUCLEOTIDE SEQUENCE</scope>
    <source>
        <strain evidence="6">LMG 31231</strain>
    </source>
</reference>
<dbReference type="SUPFAM" id="SSF103473">
    <property type="entry name" value="MFS general substrate transporter"/>
    <property type="match status" value="1"/>
</dbReference>
<feature type="transmembrane region" description="Helical" evidence="4">
    <location>
        <begin position="101"/>
        <end position="125"/>
    </location>
</feature>
<dbReference type="GO" id="GO:0022857">
    <property type="term" value="F:transmembrane transporter activity"/>
    <property type="evidence" value="ECO:0007669"/>
    <property type="project" value="InterPro"/>
</dbReference>
<keyword evidence="3 4" id="KW-0472">Membrane</keyword>
<feature type="transmembrane region" description="Helical" evidence="4">
    <location>
        <begin position="342"/>
        <end position="365"/>
    </location>
</feature>
<evidence type="ECO:0000313" key="7">
    <source>
        <dbReference type="Proteomes" id="UP001138751"/>
    </source>
</evidence>
<gene>
    <name evidence="6" type="ORF">GXW76_17250</name>
</gene>
<dbReference type="InterPro" id="IPR050327">
    <property type="entry name" value="Proton-linked_MCT"/>
</dbReference>
<dbReference type="CDD" id="cd17355">
    <property type="entry name" value="MFS_YcxA_like"/>
    <property type="match status" value="1"/>
</dbReference>
<dbReference type="Pfam" id="PF07690">
    <property type="entry name" value="MFS_1"/>
    <property type="match status" value="1"/>
</dbReference>
<evidence type="ECO:0000256" key="3">
    <source>
        <dbReference type="ARBA" id="ARBA00023136"/>
    </source>
</evidence>
<dbReference type="Proteomes" id="UP001138751">
    <property type="component" value="Unassembled WGS sequence"/>
</dbReference>
<dbReference type="PANTHER" id="PTHR11360">
    <property type="entry name" value="MONOCARBOXYLATE TRANSPORTER"/>
    <property type="match status" value="1"/>
</dbReference>
<reference evidence="6" key="1">
    <citation type="submission" date="2020-01" db="EMBL/GenBank/DDBJ databases">
        <authorList>
            <person name="Rat A."/>
        </authorList>
    </citation>
    <scope>NUCLEOTIDE SEQUENCE</scope>
    <source>
        <strain evidence="6">LMG 31231</strain>
    </source>
</reference>
<evidence type="ECO:0000256" key="4">
    <source>
        <dbReference type="SAM" id="Phobius"/>
    </source>
</evidence>
<evidence type="ECO:0000256" key="2">
    <source>
        <dbReference type="ARBA" id="ARBA00022989"/>
    </source>
</evidence>
<dbReference type="PANTHER" id="PTHR11360:SF284">
    <property type="entry name" value="EG:103B4.3 PROTEIN-RELATED"/>
    <property type="match status" value="1"/>
</dbReference>
<protein>
    <submittedName>
        <fullName evidence="6">MFS transporter</fullName>
    </submittedName>
</protein>
<accession>A0A9X9X0J9</accession>
<feature type="transmembrane region" description="Helical" evidence="4">
    <location>
        <begin position="218"/>
        <end position="236"/>
    </location>
</feature>
<dbReference type="EMBL" id="JAAEDM010000054">
    <property type="protein sequence ID" value="MBR0672928.1"/>
    <property type="molecule type" value="Genomic_DNA"/>
</dbReference>
<organism evidence="6 7">
    <name type="scientific">Neoroseomonas soli</name>
    <dbReference type="NCBI Taxonomy" id="1081025"/>
    <lineage>
        <taxon>Bacteria</taxon>
        <taxon>Pseudomonadati</taxon>
        <taxon>Pseudomonadota</taxon>
        <taxon>Alphaproteobacteria</taxon>
        <taxon>Acetobacterales</taxon>
        <taxon>Acetobacteraceae</taxon>
        <taxon>Neoroseomonas</taxon>
    </lineage>
</organism>
<proteinExistence type="predicted"/>
<evidence type="ECO:0000256" key="1">
    <source>
        <dbReference type="ARBA" id="ARBA00022692"/>
    </source>
</evidence>
<dbReference type="InterPro" id="IPR036259">
    <property type="entry name" value="MFS_trans_sf"/>
</dbReference>
<feature type="transmembrane region" description="Helical" evidence="4">
    <location>
        <begin position="371"/>
        <end position="394"/>
    </location>
</feature>
<dbReference type="RefSeq" id="WP_211863344.1">
    <property type="nucleotide sequence ID" value="NZ_JAAEDM010000054.1"/>
</dbReference>
<feature type="transmembrane region" description="Helical" evidence="4">
    <location>
        <begin position="281"/>
        <end position="301"/>
    </location>
</feature>
<name>A0A9X9X0J9_9PROT</name>
<comment type="caution">
    <text evidence="6">The sequence shown here is derived from an EMBL/GenBank/DDBJ whole genome shotgun (WGS) entry which is preliminary data.</text>
</comment>
<feature type="transmembrane region" description="Helical" evidence="4">
    <location>
        <begin position="137"/>
        <end position="155"/>
    </location>
</feature>
<dbReference type="Gene3D" id="1.20.1250.20">
    <property type="entry name" value="MFS general substrate transporter like domains"/>
    <property type="match status" value="1"/>
</dbReference>
<feature type="transmembrane region" description="Helical" evidence="4">
    <location>
        <begin position="40"/>
        <end position="61"/>
    </location>
</feature>
<dbReference type="InterPro" id="IPR020846">
    <property type="entry name" value="MFS_dom"/>
</dbReference>